<proteinExistence type="predicted"/>
<accession>A0ABQ3LJI1</accession>
<keyword evidence="2" id="KW-1185">Reference proteome</keyword>
<sequence length="196" mass="22733">MYNDPNWFFTDDPVQMWGRQLVYHEVRDGDDQVITPDNRRYTSLRRAFALYRVGLGDRGPGDEQLDVMRRTLSWLHCRRYEQPVIEANAKCPASARHEKVDDRRVICDVFGGSRPLFEHYLLHLDMLGLTTLIDRGDYGLTREGQAALIMLELTRPRSGVLTSVRWLIYEIKQGKWISVDPNRWANGIIAIEKNAG</sequence>
<protein>
    <submittedName>
        <fullName evidence="1">Uncharacterized protein</fullName>
    </submittedName>
</protein>
<dbReference type="EMBL" id="BNAQ01000002">
    <property type="protein sequence ID" value="GHH16712.1"/>
    <property type="molecule type" value="Genomic_DNA"/>
</dbReference>
<name>A0ABQ3LJI1_9SPHN</name>
<evidence type="ECO:0000313" key="1">
    <source>
        <dbReference type="EMBL" id="GHH16712.1"/>
    </source>
</evidence>
<comment type="caution">
    <text evidence="1">The sequence shown here is derived from an EMBL/GenBank/DDBJ whole genome shotgun (WGS) entry which is preliminary data.</text>
</comment>
<organism evidence="1 2">
    <name type="scientific">Sphingomonas glacialis</name>
    <dbReference type="NCBI Taxonomy" id="658225"/>
    <lineage>
        <taxon>Bacteria</taxon>
        <taxon>Pseudomonadati</taxon>
        <taxon>Pseudomonadota</taxon>
        <taxon>Alphaproteobacteria</taxon>
        <taxon>Sphingomonadales</taxon>
        <taxon>Sphingomonadaceae</taxon>
        <taxon>Sphingomonas</taxon>
    </lineage>
</organism>
<gene>
    <name evidence="1" type="ORF">GCM10008023_21020</name>
</gene>
<dbReference type="Proteomes" id="UP000652430">
    <property type="component" value="Unassembled WGS sequence"/>
</dbReference>
<dbReference type="RefSeq" id="WP_189676185.1">
    <property type="nucleotide sequence ID" value="NZ_BNAQ01000002.1"/>
</dbReference>
<reference evidence="2" key="1">
    <citation type="journal article" date="2019" name="Int. J. Syst. Evol. Microbiol.">
        <title>The Global Catalogue of Microorganisms (GCM) 10K type strain sequencing project: providing services to taxonomists for standard genome sequencing and annotation.</title>
        <authorList>
            <consortium name="The Broad Institute Genomics Platform"/>
            <consortium name="The Broad Institute Genome Sequencing Center for Infectious Disease"/>
            <person name="Wu L."/>
            <person name="Ma J."/>
        </authorList>
    </citation>
    <scope>NUCLEOTIDE SEQUENCE [LARGE SCALE GENOMIC DNA]</scope>
    <source>
        <strain evidence="2">CGMCC 1.8957</strain>
    </source>
</reference>
<evidence type="ECO:0000313" key="2">
    <source>
        <dbReference type="Proteomes" id="UP000652430"/>
    </source>
</evidence>